<evidence type="ECO:0000256" key="5">
    <source>
        <dbReference type="ARBA" id="ARBA00023040"/>
    </source>
</evidence>
<dbReference type="InterPro" id="IPR000276">
    <property type="entry name" value="GPCR_Rhodpsn"/>
</dbReference>
<feature type="transmembrane region" description="Helical" evidence="9">
    <location>
        <begin position="22"/>
        <end position="46"/>
    </location>
</feature>
<keyword evidence="6 9" id="KW-0472">Membrane</keyword>
<evidence type="ECO:0000256" key="6">
    <source>
        <dbReference type="ARBA" id="ARBA00023136"/>
    </source>
</evidence>
<dbReference type="InParanoid" id="A0A6P7IZH4"/>
<proteinExistence type="predicted"/>
<keyword evidence="2" id="KW-1003">Cell membrane</keyword>
<evidence type="ECO:0000256" key="9">
    <source>
        <dbReference type="SAM" id="Phobius"/>
    </source>
</evidence>
<reference evidence="12" key="1">
    <citation type="submission" date="2025-08" db="UniProtKB">
        <authorList>
            <consortium name="RefSeq"/>
        </authorList>
    </citation>
    <scope>IDENTIFICATION</scope>
</reference>
<evidence type="ECO:0000256" key="2">
    <source>
        <dbReference type="ARBA" id="ARBA00022475"/>
    </source>
</evidence>
<evidence type="ECO:0000313" key="12">
    <source>
        <dbReference type="RefSeq" id="XP_028269785.1"/>
    </source>
</evidence>
<keyword evidence="7" id="KW-0675">Receptor</keyword>
<evidence type="ECO:0000256" key="1">
    <source>
        <dbReference type="ARBA" id="ARBA00004651"/>
    </source>
</evidence>
<dbReference type="SUPFAM" id="SSF81321">
    <property type="entry name" value="Family A G protein-coupled receptor-like"/>
    <property type="match status" value="1"/>
</dbReference>
<dbReference type="PRINTS" id="PR00237">
    <property type="entry name" value="GPCRRHODOPSN"/>
</dbReference>
<dbReference type="Gene3D" id="1.20.1070.10">
    <property type="entry name" value="Rhodopsin 7-helix transmembrane proteins"/>
    <property type="match status" value="1"/>
</dbReference>
<organism evidence="11 12">
    <name type="scientific">Parambassis ranga</name>
    <name type="common">Indian glassy fish</name>
    <dbReference type="NCBI Taxonomy" id="210632"/>
    <lineage>
        <taxon>Eukaryota</taxon>
        <taxon>Metazoa</taxon>
        <taxon>Chordata</taxon>
        <taxon>Craniata</taxon>
        <taxon>Vertebrata</taxon>
        <taxon>Euteleostomi</taxon>
        <taxon>Actinopterygii</taxon>
        <taxon>Neopterygii</taxon>
        <taxon>Teleostei</taxon>
        <taxon>Neoteleostei</taxon>
        <taxon>Acanthomorphata</taxon>
        <taxon>Ovalentaria</taxon>
        <taxon>Ambassidae</taxon>
        <taxon>Parambassis</taxon>
    </lineage>
</organism>
<feature type="transmembrane region" description="Helical" evidence="9">
    <location>
        <begin position="208"/>
        <end position="229"/>
    </location>
</feature>
<keyword evidence="11" id="KW-1185">Reference proteome</keyword>
<feature type="transmembrane region" description="Helical" evidence="9">
    <location>
        <begin position="165"/>
        <end position="187"/>
    </location>
</feature>
<protein>
    <submittedName>
        <fullName evidence="12">Delta-type opioid receptor-like</fullName>
    </submittedName>
</protein>
<keyword evidence="8" id="KW-0807">Transducer</keyword>
<evidence type="ECO:0000256" key="4">
    <source>
        <dbReference type="ARBA" id="ARBA00022989"/>
    </source>
</evidence>
<evidence type="ECO:0000259" key="10">
    <source>
        <dbReference type="PROSITE" id="PS50262"/>
    </source>
</evidence>
<keyword evidence="4 9" id="KW-1133">Transmembrane helix</keyword>
<feature type="transmembrane region" description="Helical" evidence="9">
    <location>
        <begin position="92"/>
        <end position="111"/>
    </location>
</feature>
<dbReference type="GeneID" id="114441183"/>
<gene>
    <name evidence="12" type="primary">LOC114441183</name>
</gene>
<accession>A0A6P7IZH4</accession>
<dbReference type="GO" id="GO:0004930">
    <property type="term" value="F:G protein-coupled receptor activity"/>
    <property type="evidence" value="ECO:0007669"/>
    <property type="project" value="UniProtKB-KW"/>
</dbReference>
<keyword evidence="3 9" id="KW-0812">Transmembrane</keyword>
<dbReference type="OrthoDB" id="8726386at2759"/>
<dbReference type="GO" id="GO:0005886">
    <property type="term" value="C:plasma membrane"/>
    <property type="evidence" value="ECO:0007669"/>
    <property type="project" value="UniProtKB-SubCell"/>
</dbReference>
<feature type="domain" description="G-protein coupled receptors family 1 profile" evidence="10">
    <location>
        <begin position="39"/>
        <end position="265"/>
    </location>
</feature>
<evidence type="ECO:0000256" key="3">
    <source>
        <dbReference type="ARBA" id="ARBA00022692"/>
    </source>
</evidence>
<evidence type="ECO:0000313" key="11">
    <source>
        <dbReference type="Proteomes" id="UP000515145"/>
    </source>
</evidence>
<comment type="subcellular location">
    <subcellularLocation>
        <location evidence="1">Cell membrane</location>
        <topology evidence="1">Multi-pass membrane protein</topology>
    </subcellularLocation>
</comment>
<dbReference type="PANTHER" id="PTHR22750">
    <property type="entry name" value="G-PROTEIN COUPLED RECEPTOR"/>
    <property type="match status" value="1"/>
</dbReference>
<dbReference type="Proteomes" id="UP000515145">
    <property type="component" value="Chromosome 9"/>
</dbReference>
<feature type="transmembrane region" description="Helical" evidence="9">
    <location>
        <begin position="58"/>
        <end position="80"/>
    </location>
</feature>
<dbReference type="PROSITE" id="PS50262">
    <property type="entry name" value="G_PROTEIN_RECEP_F1_2"/>
    <property type="match status" value="1"/>
</dbReference>
<dbReference type="InterPro" id="IPR017452">
    <property type="entry name" value="GPCR_Rhodpsn_7TM"/>
</dbReference>
<name>A0A6P7IZH4_9TELE</name>
<dbReference type="RefSeq" id="XP_028269785.1">
    <property type="nucleotide sequence ID" value="XM_028413984.1"/>
</dbReference>
<sequence length="296" mass="33493">MALFVNITLLPLCVDFHSPGDYFLFIFHTLAGASTVLVAGSVALGIINTRALMRQNRFIFMLNTSLCDTLTGCSIFYQFLFDVRVTYPSNNVTDYISPSLLGVNMMTFLFAQFDRYFAVCHPFFYARVISIRVTVCANVLCWVYVYGLLLTQLLVPLSLAIKIELYSRTSVQVIIVTKVAMTVRLLIVARHQLLREPPGPDRDNKKESLLIVIVVVVLFMLLWSPALIYKLVSRLTGINVEFKNDATDPVRILSRSNALCTPTLYLWASPSLRAAVWKTVWRKICCCKSPKRLVTD</sequence>
<dbReference type="CDD" id="cd00637">
    <property type="entry name" value="7tm_classA_rhodopsin-like"/>
    <property type="match status" value="1"/>
</dbReference>
<evidence type="ECO:0000256" key="8">
    <source>
        <dbReference type="ARBA" id="ARBA00023224"/>
    </source>
</evidence>
<evidence type="ECO:0000256" key="7">
    <source>
        <dbReference type="ARBA" id="ARBA00023170"/>
    </source>
</evidence>
<keyword evidence="5" id="KW-0297">G-protein coupled receptor</keyword>
<dbReference type="AlphaFoldDB" id="A0A6P7IZH4"/>